<sequence>MVENESERLLNEIGQSLMEDPDYPSEPTLLYTQLDHNMIRPAIFKELGNHFLYRSEMSDRLTYGLLDLWDAQNARDRWTELEFVLRDGRFHVTYFYPDEIDPEEDLGVRSERSLRRHFGDKPIVYPPLLLDGEAPRYDL</sequence>
<accession>A0ABY4X4A8</accession>
<evidence type="ECO:0000313" key="2">
    <source>
        <dbReference type="Proteomes" id="UP001056937"/>
    </source>
</evidence>
<keyword evidence="2" id="KW-1185">Reference proteome</keyword>
<dbReference type="RefSeq" id="WP_252165549.1">
    <property type="nucleotide sequence ID" value="NZ_CP084930.1"/>
</dbReference>
<name>A0ABY4X4A8_9SPHN</name>
<dbReference type="EMBL" id="CP084930">
    <property type="protein sequence ID" value="USI71736.1"/>
    <property type="molecule type" value="Genomic_DNA"/>
</dbReference>
<reference evidence="1" key="1">
    <citation type="journal article" date="2022" name="Toxins">
        <title>Genomic Analysis of Sphingopyxis sp. USTB-05 for Biodegrading Cyanobacterial Hepatotoxins.</title>
        <authorList>
            <person name="Liu C."/>
            <person name="Xu Q."/>
            <person name="Zhao Z."/>
            <person name="Zhang H."/>
            <person name="Liu X."/>
            <person name="Yin C."/>
            <person name="Liu Y."/>
            <person name="Yan H."/>
        </authorList>
    </citation>
    <scope>NUCLEOTIDE SEQUENCE</scope>
    <source>
        <strain evidence="1">NBD5</strain>
    </source>
</reference>
<organism evidence="1 2">
    <name type="scientific">Sphingomonas morindae</name>
    <dbReference type="NCBI Taxonomy" id="1541170"/>
    <lineage>
        <taxon>Bacteria</taxon>
        <taxon>Pseudomonadati</taxon>
        <taxon>Pseudomonadota</taxon>
        <taxon>Alphaproteobacteria</taxon>
        <taxon>Sphingomonadales</taxon>
        <taxon>Sphingomonadaceae</taxon>
        <taxon>Sphingomonas</taxon>
    </lineage>
</organism>
<dbReference type="Proteomes" id="UP001056937">
    <property type="component" value="Chromosome 1"/>
</dbReference>
<gene>
    <name evidence="1" type="ORF">LHA26_10400</name>
</gene>
<evidence type="ECO:0000313" key="1">
    <source>
        <dbReference type="EMBL" id="USI71736.1"/>
    </source>
</evidence>
<protein>
    <submittedName>
        <fullName evidence="1">Uncharacterized protein</fullName>
    </submittedName>
</protein>
<proteinExistence type="predicted"/>